<comment type="caution">
    <text evidence="1">The sequence shown here is derived from an EMBL/GenBank/DDBJ whole genome shotgun (WGS) entry which is preliminary data.</text>
</comment>
<proteinExistence type="predicted"/>
<dbReference type="RefSeq" id="WP_057838675.1">
    <property type="nucleotide sequence ID" value="NZ_LLXZ01000171.1"/>
</dbReference>
<reference evidence="1 2" key="1">
    <citation type="submission" date="2014-03" db="EMBL/GenBank/DDBJ databases">
        <title>Bradyrhizobium valentinum sp. nov., isolated from effective nodules of Lupinus mariae-josephae, a lupine endemic of basic-lime soils in Eastern Spain.</title>
        <authorList>
            <person name="Duran D."/>
            <person name="Rey L."/>
            <person name="Navarro A."/>
            <person name="Busquets A."/>
            <person name="Imperial J."/>
            <person name="Ruiz-Argueso T."/>
        </authorList>
    </citation>
    <scope>NUCLEOTIDE SEQUENCE [LARGE SCALE GENOMIC DNA]</scope>
    <source>
        <strain evidence="1 2">PAC68</strain>
    </source>
</reference>
<protein>
    <submittedName>
        <fullName evidence="1">Uncharacterized protein</fullName>
    </submittedName>
</protein>
<evidence type="ECO:0000313" key="1">
    <source>
        <dbReference type="EMBL" id="KRR00403.1"/>
    </source>
</evidence>
<gene>
    <name evidence="1" type="ORF">CQ12_29370</name>
</gene>
<accession>A0A0R3L5B9</accession>
<dbReference type="Proteomes" id="UP000050863">
    <property type="component" value="Unassembled WGS sequence"/>
</dbReference>
<dbReference type="AlphaFoldDB" id="A0A0R3L5B9"/>
<keyword evidence="2" id="KW-1185">Reference proteome</keyword>
<organism evidence="1 2">
    <name type="scientific">Bradyrhizobium jicamae</name>
    <dbReference type="NCBI Taxonomy" id="280332"/>
    <lineage>
        <taxon>Bacteria</taxon>
        <taxon>Pseudomonadati</taxon>
        <taxon>Pseudomonadota</taxon>
        <taxon>Alphaproteobacteria</taxon>
        <taxon>Hyphomicrobiales</taxon>
        <taxon>Nitrobacteraceae</taxon>
        <taxon>Bradyrhizobium</taxon>
    </lineage>
</organism>
<sequence>MRQATSKAVAGSNASRRKLVSLAGITGIALFAGVAAANAQSTGIASCDDFLTKYDACIVSKVPEAQRAMYKTQIDTTRKAWVDMAKNPSAKATMEATCKQTLDATKASLTAYGCTF</sequence>
<dbReference type="EMBL" id="LLXZ01000171">
    <property type="protein sequence ID" value="KRR00403.1"/>
    <property type="molecule type" value="Genomic_DNA"/>
</dbReference>
<evidence type="ECO:0000313" key="2">
    <source>
        <dbReference type="Proteomes" id="UP000050863"/>
    </source>
</evidence>
<dbReference type="OrthoDB" id="5987796at2"/>
<name>A0A0R3L5B9_9BRAD</name>